<dbReference type="InterPro" id="IPR011010">
    <property type="entry name" value="DNA_brk_join_enz"/>
</dbReference>
<accession>A0ABW4HX06</accession>
<dbReference type="InterPro" id="IPR004107">
    <property type="entry name" value="Integrase_SAM-like_N"/>
</dbReference>
<keyword evidence="5" id="KW-1185">Reference proteome</keyword>
<evidence type="ECO:0000313" key="5">
    <source>
        <dbReference type="Proteomes" id="UP001597221"/>
    </source>
</evidence>
<feature type="domain" description="Core-binding (CB)" evidence="3">
    <location>
        <begin position="1"/>
        <end position="85"/>
    </location>
</feature>
<dbReference type="Pfam" id="PF13495">
    <property type="entry name" value="Phage_int_SAM_4"/>
    <property type="match status" value="1"/>
</dbReference>
<dbReference type="EMBL" id="JBHUDE010000163">
    <property type="protein sequence ID" value="MFD1609792.1"/>
    <property type="molecule type" value="Genomic_DNA"/>
</dbReference>
<dbReference type="RefSeq" id="WP_379599282.1">
    <property type="nucleotide sequence ID" value="NZ_JBHUDE010000163.1"/>
</dbReference>
<gene>
    <name evidence="4" type="ORF">ACFSBH_19420</name>
</gene>
<keyword evidence="1 2" id="KW-0238">DNA-binding</keyword>
<evidence type="ECO:0000313" key="4">
    <source>
        <dbReference type="EMBL" id="MFD1609792.1"/>
    </source>
</evidence>
<dbReference type="InterPro" id="IPR044068">
    <property type="entry name" value="CB"/>
</dbReference>
<evidence type="ECO:0000256" key="1">
    <source>
        <dbReference type="ARBA" id="ARBA00023125"/>
    </source>
</evidence>
<dbReference type="Gene3D" id="1.10.150.130">
    <property type="match status" value="1"/>
</dbReference>
<reference evidence="5" key="1">
    <citation type="journal article" date="2019" name="Int. J. Syst. Evol. Microbiol.">
        <title>The Global Catalogue of Microorganisms (GCM) 10K type strain sequencing project: providing services to taxonomists for standard genome sequencing and annotation.</title>
        <authorList>
            <consortium name="The Broad Institute Genomics Platform"/>
            <consortium name="The Broad Institute Genome Sequencing Center for Infectious Disease"/>
            <person name="Wu L."/>
            <person name="Ma J."/>
        </authorList>
    </citation>
    <scope>NUCLEOTIDE SEQUENCE [LARGE SCALE GENOMIC DNA]</scope>
    <source>
        <strain evidence="5">CGMCC 1.12376</strain>
    </source>
</reference>
<proteinExistence type="predicted"/>
<protein>
    <submittedName>
        <fullName evidence="4">Tyrosine-type recombinase/integrase</fullName>
    </submittedName>
</protein>
<evidence type="ECO:0000259" key="3">
    <source>
        <dbReference type="PROSITE" id="PS51900"/>
    </source>
</evidence>
<organism evidence="4 5">
    <name type="scientific">Oceanobacillus luteolus</name>
    <dbReference type="NCBI Taxonomy" id="1274358"/>
    <lineage>
        <taxon>Bacteria</taxon>
        <taxon>Bacillati</taxon>
        <taxon>Bacillota</taxon>
        <taxon>Bacilli</taxon>
        <taxon>Bacillales</taxon>
        <taxon>Bacillaceae</taxon>
        <taxon>Oceanobacillus</taxon>
    </lineage>
</organism>
<dbReference type="PROSITE" id="PS51900">
    <property type="entry name" value="CB"/>
    <property type="match status" value="1"/>
</dbReference>
<comment type="caution">
    <text evidence="4">The sequence shown here is derived from an EMBL/GenBank/DDBJ whole genome shotgun (WGS) entry which is preliminary data.</text>
</comment>
<evidence type="ECO:0000256" key="2">
    <source>
        <dbReference type="PROSITE-ProRule" id="PRU01248"/>
    </source>
</evidence>
<dbReference type="SUPFAM" id="SSF56349">
    <property type="entry name" value="DNA breaking-rejoining enzymes"/>
    <property type="match status" value="1"/>
</dbReference>
<dbReference type="Proteomes" id="UP001597221">
    <property type="component" value="Unassembled WGS sequence"/>
</dbReference>
<sequence length="291" mass="34614">MPHGFRKYLQKSKMSERTIEDYVSLIEQFFSYIDSLHKNNELELFEIQTRHIRDFLTKKQKEDKNELSTVNKNLTILKKFFNYLWEIDKIPVDPAGKIKHKKGNEVKSAIVPYEILLEILPKVIQNKEYSNLKKVIYILALHGFRIQDYHIYKKDIIVKQDSVTIFPKLHEPVELFSVEADLFVSVYHDSMFIDSPYVFNTKRKKEQKYVPIEVMGIYKHLSEIKEDYNIPLNLNTNNIRHAYAFYLYHTKGYSFERIAEVLGIENYSAALLVRESEKRIQNAHETLEIRT</sequence>
<dbReference type="InterPro" id="IPR010998">
    <property type="entry name" value="Integrase_recombinase_N"/>
</dbReference>
<name>A0ABW4HX06_9BACI</name>